<dbReference type="Proteomes" id="UP001251085">
    <property type="component" value="Unassembled WGS sequence"/>
</dbReference>
<dbReference type="SUPFAM" id="SSF51735">
    <property type="entry name" value="NAD(P)-binding Rossmann-fold domains"/>
    <property type="match status" value="1"/>
</dbReference>
<evidence type="ECO:0000259" key="4">
    <source>
        <dbReference type="Pfam" id="PF22725"/>
    </source>
</evidence>
<dbReference type="Gene3D" id="3.30.360.10">
    <property type="entry name" value="Dihydrodipicolinate Reductase, domain 2"/>
    <property type="match status" value="1"/>
</dbReference>
<dbReference type="RefSeq" id="WP_311757823.1">
    <property type="nucleotide sequence ID" value="NZ_JAVRQI010000002.1"/>
</dbReference>
<evidence type="ECO:0000313" key="6">
    <source>
        <dbReference type="Proteomes" id="UP001251085"/>
    </source>
</evidence>
<evidence type="ECO:0000256" key="1">
    <source>
        <dbReference type="ARBA" id="ARBA00010928"/>
    </source>
</evidence>
<feature type="domain" description="Gfo/Idh/MocA-like oxidoreductase N-terminal" evidence="3">
    <location>
        <begin position="8"/>
        <end position="125"/>
    </location>
</feature>
<sequence length="341" mass="35771">MTQTQSLRLGLLGAANIGRQFTAAVAGSDKVTVAAVASRSDDRAAAYAAENGIPRSHGSYEALLADPAIDAVYIPLPNNMHAEWAIRALQAGKHVLCEKPLAMNADEVAGMFDAARSAGRLLVEGYPWLAQPQTARLREILAAGEIGEVRQISAAFVAPFSDPTNIRLKPENGGGALLDLGSYCVSMLRVVAGTRPVSVTAQADWSDTGVDRGMVATLLFPNGVSATLNCSFSALYQRRALICGSGGSITTTYRNHAPGAEAEPMQMWQGGAMLTEVQTIPSAGVNGFRAEAESFADAVAFGPDRWTGASEAESLDIAMMLDAITASARTGRMVELPQVTA</sequence>
<reference evidence="6" key="1">
    <citation type="submission" date="2023-07" db="EMBL/GenBank/DDBJ databases">
        <title>Characterization of two Paracoccaceae strains isolated from Phycosphere and proposal of Xinfangfangia lacusdiani sp. nov.</title>
        <authorList>
            <person name="Deng Y."/>
            <person name="Zhang Y.Q."/>
        </authorList>
    </citation>
    <scope>NUCLEOTIDE SEQUENCE [LARGE SCALE GENOMIC DNA]</scope>
    <source>
        <strain evidence="6">CPCC 101403</strain>
    </source>
</reference>
<dbReference type="InterPro" id="IPR036291">
    <property type="entry name" value="NAD(P)-bd_dom_sf"/>
</dbReference>
<dbReference type="InterPro" id="IPR050984">
    <property type="entry name" value="Gfo/Idh/MocA_domain"/>
</dbReference>
<organism evidence="5 6">
    <name type="scientific">Paracoccus broussonetiae</name>
    <dbReference type="NCBI Taxonomy" id="3075834"/>
    <lineage>
        <taxon>Bacteria</taxon>
        <taxon>Pseudomonadati</taxon>
        <taxon>Pseudomonadota</taxon>
        <taxon>Alphaproteobacteria</taxon>
        <taxon>Rhodobacterales</taxon>
        <taxon>Paracoccaceae</taxon>
        <taxon>Paracoccus</taxon>
    </lineage>
</organism>
<evidence type="ECO:0000259" key="3">
    <source>
        <dbReference type="Pfam" id="PF01408"/>
    </source>
</evidence>
<dbReference type="PANTHER" id="PTHR22604:SF105">
    <property type="entry name" value="TRANS-1,2-DIHYDROBENZENE-1,2-DIOL DEHYDROGENASE"/>
    <property type="match status" value="1"/>
</dbReference>
<name>A0ABU3E920_9RHOB</name>
<dbReference type="PANTHER" id="PTHR22604">
    <property type="entry name" value="OXIDOREDUCTASES"/>
    <property type="match status" value="1"/>
</dbReference>
<protein>
    <submittedName>
        <fullName evidence="5">Gfo/Idh/MocA family oxidoreductase</fullName>
    </submittedName>
</protein>
<dbReference type="Pfam" id="PF01408">
    <property type="entry name" value="GFO_IDH_MocA"/>
    <property type="match status" value="1"/>
</dbReference>
<keyword evidence="6" id="KW-1185">Reference proteome</keyword>
<comment type="caution">
    <text evidence="5">The sequence shown here is derived from an EMBL/GenBank/DDBJ whole genome shotgun (WGS) entry which is preliminary data.</text>
</comment>
<gene>
    <name evidence="5" type="ORF">RM190_02540</name>
</gene>
<comment type="similarity">
    <text evidence="1">Belongs to the Gfo/Idh/MocA family.</text>
</comment>
<evidence type="ECO:0000313" key="5">
    <source>
        <dbReference type="EMBL" id="MDT1060717.1"/>
    </source>
</evidence>
<proteinExistence type="inferred from homology"/>
<dbReference type="Pfam" id="PF22725">
    <property type="entry name" value="GFO_IDH_MocA_C3"/>
    <property type="match status" value="1"/>
</dbReference>
<dbReference type="SUPFAM" id="SSF55347">
    <property type="entry name" value="Glyceraldehyde-3-phosphate dehydrogenase-like, C-terminal domain"/>
    <property type="match status" value="1"/>
</dbReference>
<dbReference type="InterPro" id="IPR000683">
    <property type="entry name" value="Gfo/Idh/MocA-like_OxRdtase_N"/>
</dbReference>
<feature type="domain" description="GFO/IDH/MocA-like oxidoreductase" evidence="4">
    <location>
        <begin position="135"/>
        <end position="249"/>
    </location>
</feature>
<dbReference type="InterPro" id="IPR055170">
    <property type="entry name" value="GFO_IDH_MocA-like_dom"/>
</dbReference>
<dbReference type="EMBL" id="JAVRQI010000002">
    <property type="protein sequence ID" value="MDT1060717.1"/>
    <property type="molecule type" value="Genomic_DNA"/>
</dbReference>
<evidence type="ECO:0000256" key="2">
    <source>
        <dbReference type="ARBA" id="ARBA00023002"/>
    </source>
</evidence>
<dbReference type="Gene3D" id="3.40.50.720">
    <property type="entry name" value="NAD(P)-binding Rossmann-like Domain"/>
    <property type="match status" value="1"/>
</dbReference>
<keyword evidence="2" id="KW-0560">Oxidoreductase</keyword>
<accession>A0ABU3E920</accession>